<dbReference type="Gene3D" id="3.10.450.50">
    <property type="match status" value="1"/>
</dbReference>
<keyword evidence="2" id="KW-1185">Reference proteome</keyword>
<gene>
    <name evidence="1" type="ORF">ACFOUW_17525</name>
</gene>
<proteinExistence type="predicted"/>
<dbReference type="RefSeq" id="WP_205118925.1">
    <property type="nucleotide sequence ID" value="NZ_JAFBCM010000001.1"/>
</dbReference>
<evidence type="ECO:0000313" key="2">
    <source>
        <dbReference type="Proteomes" id="UP001595699"/>
    </source>
</evidence>
<comment type="caution">
    <text evidence="1">The sequence shown here is derived from an EMBL/GenBank/DDBJ whole genome shotgun (WGS) entry which is preliminary data.</text>
</comment>
<organism evidence="1 2">
    <name type="scientific">Tenggerimyces flavus</name>
    <dbReference type="NCBI Taxonomy" id="1708749"/>
    <lineage>
        <taxon>Bacteria</taxon>
        <taxon>Bacillati</taxon>
        <taxon>Actinomycetota</taxon>
        <taxon>Actinomycetes</taxon>
        <taxon>Propionibacteriales</taxon>
        <taxon>Nocardioidaceae</taxon>
        <taxon>Tenggerimyces</taxon>
    </lineage>
</organism>
<dbReference type="InterPro" id="IPR009959">
    <property type="entry name" value="Cyclase_SnoaL-like"/>
</dbReference>
<name>A0ABV7YCW3_9ACTN</name>
<accession>A0ABV7YCW3</accession>
<sequence length="138" mass="15281">MSNTEQNKQLVDRFIQELFSQGDLGAIDRYLAPTFVDHDPPIPDAPNGQEGLRRAAAMFREALPDWTSTVVRFVAEGDLVVEQFTATGTHKGTLMGVPGTGEKLTLRGMNVFRIEGDRIVERWGQLDDLGLLRQLGLA</sequence>
<dbReference type="Pfam" id="PF07366">
    <property type="entry name" value="SnoaL"/>
    <property type="match status" value="1"/>
</dbReference>
<protein>
    <submittedName>
        <fullName evidence="1">Ester cyclase</fullName>
    </submittedName>
</protein>
<reference evidence="2" key="1">
    <citation type="journal article" date="2019" name="Int. J. Syst. Evol. Microbiol.">
        <title>The Global Catalogue of Microorganisms (GCM) 10K type strain sequencing project: providing services to taxonomists for standard genome sequencing and annotation.</title>
        <authorList>
            <consortium name="The Broad Institute Genomics Platform"/>
            <consortium name="The Broad Institute Genome Sequencing Center for Infectious Disease"/>
            <person name="Wu L."/>
            <person name="Ma J."/>
        </authorList>
    </citation>
    <scope>NUCLEOTIDE SEQUENCE [LARGE SCALE GENOMIC DNA]</scope>
    <source>
        <strain evidence="2">CGMCC 4.7241</strain>
    </source>
</reference>
<dbReference type="PANTHER" id="PTHR38436">
    <property type="entry name" value="POLYKETIDE CYCLASE SNOAL-LIKE DOMAIN"/>
    <property type="match status" value="1"/>
</dbReference>
<dbReference type="InterPro" id="IPR032710">
    <property type="entry name" value="NTF2-like_dom_sf"/>
</dbReference>
<evidence type="ECO:0000313" key="1">
    <source>
        <dbReference type="EMBL" id="MFC3762648.1"/>
    </source>
</evidence>
<dbReference type="SUPFAM" id="SSF54427">
    <property type="entry name" value="NTF2-like"/>
    <property type="match status" value="1"/>
</dbReference>
<dbReference type="Proteomes" id="UP001595699">
    <property type="component" value="Unassembled WGS sequence"/>
</dbReference>
<dbReference type="PANTHER" id="PTHR38436:SF1">
    <property type="entry name" value="ESTER CYCLASE"/>
    <property type="match status" value="1"/>
</dbReference>
<dbReference type="EMBL" id="JBHRZH010000015">
    <property type="protein sequence ID" value="MFC3762648.1"/>
    <property type="molecule type" value="Genomic_DNA"/>
</dbReference>